<dbReference type="EMBL" id="MFKQ01000033">
    <property type="protein sequence ID" value="OGG46996.1"/>
    <property type="molecule type" value="Genomic_DNA"/>
</dbReference>
<evidence type="ECO:0000313" key="2">
    <source>
        <dbReference type="Proteomes" id="UP000178344"/>
    </source>
</evidence>
<proteinExistence type="predicted"/>
<dbReference type="Proteomes" id="UP000178344">
    <property type="component" value="Unassembled WGS sequence"/>
</dbReference>
<accession>A0A1F6CCS7</accession>
<reference evidence="1 2" key="1">
    <citation type="journal article" date="2016" name="Nat. Commun.">
        <title>Thousands of microbial genomes shed light on interconnected biogeochemical processes in an aquifer system.</title>
        <authorList>
            <person name="Anantharaman K."/>
            <person name="Brown C.T."/>
            <person name="Hug L.A."/>
            <person name="Sharon I."/>
            <person name="Castelle C.J."/>
            <person name="Probst A.J."/>
            <person name="Thomas B.C."/>
            <person name="Singh A."/>
            <person name="Wilkins M.J."/>
            <person name="Karaoz U."/>
            <person name="Brodie E.L."/>
            <person name="Williams K.H."/>
            <person name="Hubbard S.S."/>
            <person name="Banfield J.F."/>
        </authorList>
    </citation>
    <scope>NUCLEOTIDE SEQUENCE [LARGE SCALE GENOMIC DNA]</scope>
</reference>
<evidence type="ECO:0000313" key="1">
    <source>
        <dbReference type="EMBL" id="OGG46996.1"/>
    </source>
</evidence>
<gene>
    <name evidence="1" type="ORF">A2671_00430</name>
</gene>
<sequence length="116" mass="13567">MLVVIYASDGIFFERLRRPSIMQRKNPTIYGRISFFDYEKLENLLPVVRARILFEKTLRSAAAPYRKNFQRPKVSYEQGELETWKYSCGAEFYACSSQTISERRLPFGNNGALVRV</sequence>
<organism evidence="1 2">
    <name type="scientific">Candidatus Kaiserbacteria bacterium RIFCSPHIGHO2_01_FULL_49_13</name>
    <dbReference type="NCBI Taxonomy" id="1798477"/>
    <lineage>
        <taxon>Bacteria</taxon>
        <taxon>Candidatus Kaiseribacteriota</taxon>
    </lineage>
</organism>
<comment type="caution">
    <text evidence="1">The sequence shown here is derived from an EMBL/GenBank/DDBJ whole genome shotgun (WGS) entry which is preliminary data.</text>
</comment>
<protein>
    <submittedName>
        <fullName evidence="1">Uncharacterized protein</fullName>
    </submittedName>
</protein>
<name>A0A1F6CCS7_9BACT</name>
<dbReference type="AlphaFoldDB" id="A0A1F6CCS7"/>